<gene>
    <name evidence="17" type="ORF">Y981_12290</name>
</gene>
<evidence type="ECO:0000256" key="9">
    <source>
        <dbReference type="ARBA" id="ARBA00022960"/>
    </source>
</evidence>
<evidence type="ECO:0000256" key="8">
    <source>
        <dbReference type="ARBA" id="ARBA00022801"/>
    </source>
</evidence>
<dbReference type="GO" id="GO:0006508">
    <property type="term" value="P:proteolysis"/>
    <property type="evidence" value="ECO:0007669"/>
    <property type="project" value="UniProtKB-KW"/>
</dbReference>
<dbReference type="GO" id="GO:0071555">
    <property type="term" value="P:cell wall organization"/>
    <property type="evidence" value="ECO:0007669"/>
    <property type="project" value="UniProtKB-KW"/>
</dbReference>
<evidence type="ECO:0000256" key="12">
    <source>
        <dbReference type="ARBA" id="ARBA00023136"/>
    </source>
</evidence>
<keyword evidence="10" id="KW-0573">Peptidoglycan synthesis</keyword>
<reference evidence="18" key="1">
    <citation type="submission" date="2014-02" db="EMBL/GenBank/DDBJ databases">
        <title>Complete genome sequence and comparative genomic analysis of the nitrogen-fixing bacterium Leptospirillum ferriphilum YSK.</title>
        <authorList>
            <person name="Guo X."/>
            <person name="Yin H."/>
            <person name="Liang Y."/>
            <person name="Hu Q."/>
            <person name="Ma L."/>
            <person name="Xiao Y."/>
            <person name="Zhang X."/>
            <person name="Qiu G."/>
            <person name="Liu X."/>
        </authorList>
    </citation>
    <scope>NUCLEOTIDE SEQUENCE [LARGE SCALE GENOMIC DNA]</scope>
    <source>
        <strain evidence="18">YSK</strain>
    </source>
</reference>
<evidence type="ECO:0000313" key="18">
    <source>
        <dbReference type="Proteomes" id="UP000027059"/>
    </source>
</evidence>
<dbReference type="Pfam" id="PF00905">
    <property type="entry name" value="Transpeptidase"/>
    <property type="match status" value="1"/>
</dbReference>
<dbReference type="PANTHER" id="PTHR30627">
    <property type="entry name" value="PEPTIDOGLYCAN D,D-TRANSPEPTIDASE"/>
    <property type="match status" value="1"/>
</dbReference>
<keyword evidence="6" id="KW-0645">Protease</keyword>
<comment type="subcellular location">
    <subcellularLocation>
        <location evidence="2">Cell membrane</location>
    </subcellularLocation>
    <subcellularLocation>
        <location evidence="1">Membrane</location>
        <topology evidence="1">Single-pass membrane protein</topology>
    </subcellularLocation>
</comment>
<accession>A0A059XVW2</accession>
<feature type="domain" description="Penicillin-binding protein transpeptidase" evidence="15">
    <location>
        <begin position="288"/>
        <end position="617"/>
    </location>
</feature>
<dbReference type="GO" id="GO:0071972">
    <property type="term" value="F:peptidoglycan L,D-transpeptidase activity"/>
    <property type="evidence" value="ECO:0007669"/>
    <property type="project" value="TreeGrafter"/>
</dbReference>
<dbReference type="OrthoDB" id="9766847at2"/>
<feature type="transmembrane region" description="Helical" evidence="14">
    <location>
        <begin position="41"/>
        <end position="60"/>
    </location>
</feature>
<keyword evidence="17" id="KW-0132">Cell division</keyword>
<dbReference type="AlphaFoldDB" id="A0A059XVW2"/>
<evidence type="ECO:0000256" key="4">
    <source>
        <dbReference type="ARBA" id="ARBA00022519"/>
    </source>
</evidence>
<dbReference type="Proteomes" id="UP000027059">
    <property type="component" value="Chromosome"/>
</dbReference>
<keyword evidence="5" id="KW-0121">Carboxypeptidase</keyword>
<keyword evidence="13" id="KW-0961">Cell wall biogenesis/degradation</keyword>
<evidence type="ECO:0000313" key="17">
    <source>
        <dbReference type="EMBL" id="AIA31235.1"/>
    </source>
</evidence>
<dbReference type="Pfam" id="PF03717">
    <property type="entry name" value="PBP_dimer"/>
    <property type="match status" value="1"/>
</dbReference>
<evidence type="ECO:0000256" key="14">
    <source>
        <dbReference type="SAM" id="Phobius"/>
    </source>
</evidence>
<dbReference type="Gene3D" id="3.40.710.10">
    <property type="entry name" value="DD-peptidase/beta-lactamase superfamily"/>
    <property type="match status" value="1"/>
</dbReference>
<reference evidence="17 18" key="2">
    <citation type="journal article" date="2015" name="Biomed. Res. Int.">
        <title>Effects of Arsenite Resistance on the Growth and Functional Gene Expression of Leptospirillum ferriphilum and Acidithiobacillus thiooxidans in Pure Culture and Coculture.</title>
        <authorList>
            <person name="Jiang H."/>
            <person name="Liang Y."/>
            <person name="Yin H."/>
            <person name="Xiao Y."/>
            <person name="Guo X."/>
            <person name="Xu Y."/>
            <person name="Hu Q."/>
            <person name="Liu H."/>
            <person name="Liu X."/>
        </authorList>
    </citation>
    <scope>NUCLEOTIDE SEQUENCE [LARGE SCALE GENOMIC DNA]</scope>
    <source>
        <strain evidence="17 18">YSK</strain>
    </source>
</reference>
<keyword evidence="17" id="KW-0131">Cell cycle</keyword>
<evidence type="ECO:0000256" key="11">
    <source>
        <dbReference type="ARBA" id="ARBA00022989"/>
    </source>
</evidence>
<dbReference type="GO" id="GO:0009002">
    <property type="term" value="F:serine-type D-Ala-D-Ala carboxypeptidase activity"/>
    <property type="evidence" value="ECO:0007669"/>
    <property type="project" value="InterPro"/>
</dbReference>
<dbReference type="GO" id="GO:0009252">
    <property type="term" value="P:peptidoglycan biosynthetic process"/>
    <property type="evidence" value="ECO:0007669"/>
    <property type="project" value="UniProtKB-KW"/>
</dbReference>
<evidence type="ECO:0000256" key="2">
    <source>
        <dbReference type="ARBA" id="ARBA00004236"/>
    </source>
</evidence>
<sequence>MLEYTRVRGVSGFGSSSGLNRRFIPGSGSFFRLASTPRKRLIALLFLLGAGFLVLLIRLFEVQINQHEKYVKLAQGNILRIIPLPPLRGAILDRNGQILVGNGTNFVVSMIPDEIQNRRRTFHILSQDLSLSPSDLQDAFDRMRDVLPSYIPIPLKAHLTTAQVGRVSMDLYRLPGIIIQTIPQRTYLHGSLASHLLGYVGSLTVGDMKKSYASHLPPGTGIGKTGVEREFDSILQGTPGESRKLVDSQGNVIRKLDPKYPTQGHSIRLTVDYRLQKVAETALGDRRGAVVAIDPNNGEILVLASHPSFDPNQISSALTAKTWHDLLNNPDHPLTNRAIQGLYPPGSVFKVVTTMAGLRAGVIDPAKPFKCNGIVFLGGWAFHDWKRGGHGTLRLRRAIMQSCDIYFYRAGMALGPDKIAEMAHLFGLGSRSGIDLPSENPGTVPDRNWKMKRMHQPWYPGETLPFAIGQGYLTVTPLQMARLMGVVATQGVLVTPHLYLSSDTPGVFPPENNKRKTPLENANFSSLREGLWAVVNEPHGTGHPVRMKEMEIAGKTGTAQVISNRIPEGGTVHEKIRPDSWFVGFAPFAHPRIVVAVLVENGGDGGDVAGPVARAVFQEFYRDYLAPVADASSKGHIHRKEPHT</sequence>
<dbReference type="InterPro" id="IPR050515">
    <property type="entry name" value="Beta-lactam/transpept"/>
</dbReference>
<keyword evidence="12 14" id="KW-0472">Membrane</keyword>
<dbReference type="InterPro" id="IPR017790">
    <property type="entry name" value="Penicillin-binding_protein_2"/>
</dbReference>
<dbReference type="InterPro" id="IPR005311">
    <property type="entry name" value="PBP_dimer"/>
</dbReference>
<keyword evidence="18" id="KW-1185">Reference proteome</keyword>
<evidence type="ECO:0000256" key="6">
    <source>
        <dbReference type="ARBA" id="ARBA00022670"/>
    </source>
</evidence>
<evidence type="ECO:0000256" key="13">
    <source>
        <dbReference type="ARBA" id="ARBA00023316"/>
    </source>
</evidence>
<keyword evidence="3" id="KW-1003">Cell membrane</keyword>
<keyword evidence="8" id="KW-0378">Hydrolase</keyword>
<feature type="domain" description="Penicillin-binding protein dimerisation" evidence="16">
    <location>
        <begin position="84"/>
        <end position="256"/>
    </location>
</feature>
<evidence type="ECO:0000256" key="1">
    <source>
        <dbReference type="ARBA" id="ARBA00004167"/>
    </source>
</evidence>
<dbReference type="InterPro" id="IPR036138">
    <property type="entry name" value="PBP_dimer_sf"/>
</dbReference>
<keyword evidence="9" id="KW-0133">Cell shape</keyword>
<dbReference type="InterPro" id="IPR012338">
    <property type="entry name" value="Beta-lactam/transpept-like"/>
</dbReference>
<protein>
    <submittedName>
        <fullName evidence="17">Cell division protein FtsI</fullName>
    </submittedName>
</protein>
<dbReference type="Gene3D" id="3.90.1310.10">
    <property type="entry name" value="Penicillin-binding protein 2a (Domain 2)"/>
    <property type="match status" value="1"/>
</dbReference>
<evidence type="ECO:0000256" key="5">
    <source>
        <dbReference type="ARBA" id="ARBA00022645"/>
    </source>
</evidence>
<proteinExistence type="predicted"/>
<evidence type="ECO:0000259" key="16">
    <source>
        <dbReference type="Pfam" id="PF03717"/>
    </source>
</evidence>
<evidence type="ECO:0000256" key="7">
    <source>
        <dbReference type="ARBA" id="ARBA00022692"/>
    </source>
</evidence>
<name>A0A059XVW2_9BACT</name>
<dbReference type="SUPFAM" id="SSF56601">
    <property type="entry name" value="beta-lactamase/transpeptidase-like"/>
    <property type="match status" value="1"/>
</dbReference>
<keyword evidence="4" id="KW-0997">Cell inner membrane</keyword>
<dbReference type="RefSeq" id="WP_038506337.1">
    <property type="nucleotide sequence ID" value="NZ_CP007243.1"/>
</dbReference>
<dbReference type="HOGENOM" id="CLU_009289_1_2_0"/>
<dbReference type="Gene3D" id="3.30.1390.30">
    <property type="entry name" value="Penicillin-binding protein 2a, domain 3"/>
    <property type="match status" value="1"/>
</dbReference>
<dbReference type="GO" id="GO:0005886">
    <property type="term" value="C:plasma membrane"/>
    <property type="evidence" value="ECO:0007669"/>
    <property type="project" value="UniProtKB-SubCell"/>
</dbReference>
<evidence type="ECO:0000256" key="10">
    <source>
        <dbReference type="ARBA" id="ARBA00022984"/>
    </source>
</evidence>
<dbReference type="GO" id="GO:0051301">
    <property type="term" value="P:cell division"/>
    <property type="evidence" value="ECO:0007669"/>
    <property type="project" value="UniProtKB-KW"/>
</dbReference>
<dbReference type="PANTHER" id="PTHR30627:SF2">
    <property type="entry name" value="PEPTIDOGLYCAN D,D-TRANSPEPTIDASE MRDA"/>
    <property type="match status" value="1"/>
</dbReference>
<dbReference type="FunFam" id="3.40.710.10:FF:000024">
    <property type="entry name" value="Penicillin-binding protein 2"/>
    <property type="match status" value="1"/>
</dbReference>
<dbReference type="GO" id="GO:0008360">
    <property type="term" value="P:regulation of cell shape"/>
    <property type="evidence" value="ECO:0007669"/>
    <property type="project" value="UniProtKB-KW"/>
</dbReference>
<keyword evidence="7 14" id="KW-0812">Transmembrane</keyword>
<dbReference type="GO" id="GO:0008658">
    <property type="term" value="F:penicillin binding"/>
    <property type="evidence" value="ECO:0007669"/>
    <property type="project" value="InterPro"/>
</dbReference>
<dbReference type="SUPFAM" id="SSF56519">
    <property type="entry name" value="Penicillin binding protein dimerisation domain"/>
    <property type="match status" value="1"/>
</dbReference>
<dbReference type="InterPro" id="IPR001460">
    <property type="entry name" value="PCN-bd_Tpept"/>
</dbReference>
<dbReference type="NCBIfam" id="TIGR03423">
    <property type="entry name" value="pbp2_mrdA"/>
    <property type="match status" value="1"/>
</dbReference>
<dbReference type="KEGG" id="lfp:Y981_12290"/>
<evidence type="ECO:0000259" key="15">
    <source>
        <dbReference type="Pfam" id="PF00905"/>
    </source>
</evidence>
<evidence type="ECO:0000256" key="3">
    <source>
        <dbReference type="ARBA" id="ARBA00022475"/>
    </source>
</evidence>
<keyword evidence="11 14" id="KW-1133">Transmembrane helix</keyword>
<organism evidence="17 18">
    <name type="scientific">Leptospirillum ferriphilum YSK</name>
    <dbReference type="NCBI Taxonomy" id="1441628"/>
    <lineage>
        <taxon>Bacteria</taxon>
        <taxon>Pseudomonadati</taxon>
        <taxon>Nitrospirota</taxon>
        <taxon>Nitrospiria</taxon>
        <taxon>Nitrospirales</taxon>
        <taxon>Nitrospiraceae</taxon>
        <taxon>Leptospirillum</taxon>
    </lineage>
</organism>
<dbReference type="EMBL" id="CP007243">
    <property type="protein sequence ID" value="AIA31235.1"/>
    <property type="molecule type" value="Genomic_DNA"/>
</dbReference>